<feature type="domain" description="Trehalase-like N-terminal" evidence="2">
    <location>
        <begin position="17"/>
        <end position="100"/>
    </location>
</feature>
<evidence type="ECO:0000259" key="2">
    <source>
        <dbReference type="Pfam" id="PF19291"/>
    </source>
</evidence>
<dbReference type="InterPro" id="IPR011613">
    <property type="entry name" value="GH15-like"/>
</dbReference>
<dbReference type="Gene3D" id="1.50.10.10">
    <property type="match status" value="1"/>
</dbReference>
<name>A0ABS3U1G8_9ACTN</name>
<dbReference type="InterPro" id="IPR012341">
    <property type="entry name" value="6hp_glycosidase-like_sf"/>
</dbReference>
<evidence type="ECO:0000313" key="3">
    <source>
        <dbReference type="EMBL" id="MBO3732121.1"/>
    </source>
</evidence>
<dbReference type="Pfam" id="PF00723">
    <property type="entry name" value="Glyco_hydro_15"/>
    <property type="match status" value="1"/>
</dbReference>
<reference evidence="3 4" key="1">
    <citation type="submission" date="2021-03" db="EMBL/GenBank/DDBJ databases">
        <title>Glycomyces sp. nov., a novel actinomycete isolated from soil.</title>
        <authorList>
            <person name="Yang X."/>
            <person name="Xu X."/>
        </authorList>
    </citation>
    <scope>NUCLEOTIDE SEQUENCE [LARGE SCALE GENOMIC DNA]</scope>
    <source>
        <strain evidence="3 4">NEAU-S30</strain>
    </source>
</reference>
<dbReference type="SUPFAM" id="SSF48208">
    <property type="entry name" value="Six-hairpin glycosidases"/>
    <property type="match status" value="1"/>
</dbReference>
<dbReference type="PANTHER" id="PTHR31616:SF10">
    <property type="entry name" value="TREHALASE"/>
    <property type="match status" value="1"/>
</dbReference>
<keyword evidence="4" id="KW-1185">Reference proteome</keyword>
<accession>A0ABS3U1G8</accession>
<gene>
    <name evidence="3" type="ORF">J5V16_04745</name>
</gene>
<dbReference type="Proteomes" id="UP000681341">
    <property type="component" value="Unassembled WGS sequence"/>
</dbReference>
<dbReference type="GO" id="GO:0016787">
    <property type="term" value="F:hydrolase activity"/>
    <property type="evidence" value="ECO:0007669"/>
    <property type="project" value="UniProtKB-KW"/>
</dbReference>
<evidence type="ECO:0000313" key="4">
    <source>
        <dbReference type="Proteomes" id="UP000681341"/>
    </source>
</evidence>
<dbReference type="RefSeq" id="WP_208494909.1">
    <property type="nucleotide sequence ID" value="NZ_JAGFNP010000002.1"/>
</dbReference>
<dbReference type="Pfam" id="PF19291">
    <property type="entry name" value="TREH_N"/>
    <property type="match status" value="1"/>
</dbReference>
<dbReference type="InterPro" id="IPR008928">
    <property type="entry name" value="6-hairpin_glycosidase_sf"/>
</dbReference>
<keyword evidence="3" id="KW-0378">Hydrolase</keyword>
<feature type="domain" description="GH15-like" evidence="1">
    <location>
        <begin position="250"/>
        <end position="637"/>
    </location>
</feature>
<dbReference type="InterPro" id="IPR045582">
    <property type="entry name" value="Trehalase-like_N"/>
</dbReference>
<protein>
    <submittedName>
        <fullName evidence="3">Glycoside hydrolase family 15 protein</fullName>
    </submittedName>
</protein>
<dbReference type="PANTHER" id="PTHR31616">
    <property type="entry name" value="TREHALASE"/>
    <property type="match status" value="1"/>
</dbReference>
<sequence length="654" mass="71103">MDHGDTAEPGATAHGSGRPIEDYALLSDRRCAALVSSEGSIDWFCRPRFDSPAVYARLLDDDAGHWSIRPAGPFTSERGYVGDTFVLRTVFTTATGTAHLIDTFAIGPSIEAETGVRLRLASRAPRATLRVLECTAGEVEIDFDFKPRPEFGLVKPIFTTVPGGILATGGPVRFVLTSPIPLEIDDSAHARVVLRTGDKLRFVTQSAGLADEPPATWTPEAVDAELEETIQGWQHWSDAHPAWDGPLPHLVRRSILVLEALRYQPTGALVAAPTTSLPEAVGAGRNWDYRFSWIRDASFTVQALAAAGSTEEAVAFFEFITRAAAHYHPQSPLQIMFGVGGEHDLSERELTHLSGWRGSRPVRVGNAAWLQPQLDVYGELLDAAWQLRHHLGHLDATARHFLTVVADAAADQWGQTDQGIWESRGAPRHYTYSKLMCWVALDRAVKNAELIEVEAHEALYFGPDILASRQLRPEDFNPVKLAPGWAAARDRIREAIETYAWKPRIGAFGAAFDGEDLDAAVLLLPAVGFLPGDDPRVVSTVDAIADRLRAGRGLVRRYETGTDGLDGDEGAFVMCTFWLAQALALTGRVERAREVFEEAAACANDLGLMSEEVDTATGAMLGNYPQAFSHIGLINAAAAIHDAERLSGTRPPGS</sequence>
<comment type="caution">
    <text evidence="3">The sequence shown here is derived from an EMBL/GenBank/DDBJ whole genome shotgun (WGS) entry which is preliminary data.</text>
</comment>
<proteinExistence type="predicted"/>
<organism evidence="3 4">
    <name type="scientific">Glycomyces niveus</name>
    <dbReference type="NCBI Taxonomy" id="2820287"/>
    <lineage>
        <taxon>Bacteria</taxon>
        <taxon>Bacillati</taxon>
        <taxon>Actinomycetota</taxon>
        <taxon>Actinomycetes</taxon>
        <taxon>Glycomycetales</taxon>
        <taxon>Glycomycetaceae</taxon>
        <taxon>Glycomyces</taxon>
    </lineage>
</organism>
<dbReference type="EMBL" id="JAGFNP010000002">
    <property type="protein sequence ID" value="MBO3732121.1"/>
    <property type="molecule type" value="Genomic_DNA"/>
</dbReference>
<evidence type="ECO:0000259" key="1">
    <source>
        <dbReference type="Pfam" id="PF00723"/>
    </source>
</evidence>